<keyword evidence="3" id="KW-1185">Reference proteome</keyword>
<dbReference type="InParanoid" id="A0A804RJ94"/>
<name>A0A804RJ94_MAIZE</name>
<dbReference type="AlphaFoldDB" id="A0A804RJ94"/>
<dbReference type="EnsemblPlants" id="Zm00001eb414100_T001">
    <property type="protein sequence ID" value="Zm00001eb414100_P001"/>
    <property type="gene ID" value="Zm00001eb414100"/>
</dbReference>
<accession>A0A804RJ94</accession>
<protein>
    <submittedName>
        <fullName evidence="2">Uncharacterized protein</fullName>
    </submittedName>
</protein>
<proteinExistence type="predicted"/>
<evidence type="ECO:0000313" key="2">
    <source>
        <dbReference type="EnsemblPlants" id="Zm00001eb414100_P001"/>
    </source>
</evidence>
<organism evidence="2 3">
    <name type="scientific">Zea mays</name>
    <name type="common">Maize</name>
    <dbReference type="NCBI Taxonomy" id="4577"/>
    <lineage>
        <taxon>Eukaryota</taxon>
        <taxon>Viridiplantae</taxon>
        <taxon>Streptophyta</taxon>
        <taxon>Embryophyta</taxon>
        <taxon>Tracheophyta</taxon>
        <taxon>Spermatophyta</taxon>
        <taxon>Magnoliopsida</taxon>
        <taxon>Liliopsida</taxon>
        <taxon>Poales</taxon>
        <taxon>Poaceae</taxon>
        <taxon>PACMAD clade</taxon>
        <taxon>Panicoideae</taxon>
        <taxon>Andropogonodae</taxon>
        <taxon>Andropogoneae</taxon>
        <taxon>Tripsacinae</taxon>
        <taxon>Zea</taxon>
    </lineage>
</organism>
<evidence type="ECO:0000313" key="3">
    <source>
        <dbReference type="Proteomes" id="UP000007305"/>
    </source>
</evidence>
<reference evidence="2" key="3">
    <citation type="submission" date="2021-05" db="UniProtKB">
        <authorList>
            <consortium name="EnsemblPlants"/>
        </authorList>
    </citation>
    <scope>IDENTIFICATION</scope>
    <source>
        <strain evidence="2">cv. B73</strain>
    </source>
</reference>
<feature type="region of interest" description="Disordered" evidence="1">
    <location>
        <begin position="1"/>
        <end position="30"/>
    </location>
</feature>
<feature type="compositionally biased region" description="Low complexity" evidence="1">
    <location>
        <begin position="19"/>
        <end position="28"/>
    </location>
</feature>
<evidence type="ECO:0000256" key="1">
    <source>
        <dbReference type="SAM" id="MobiDB-lite"/>
    </source>
</evidence>
<dbReference type="Proteomes" id="UP000007305">
    <property type="component" value="Chromosome 10"/>
</dbReference>
<dbReference type="Gramene" id="Zm00001eb414100_T001">
    <property type="protein sequence ID" value="Zm00001eb414100_P001"/>
    <property type="gene ID" value="Zm00001eb414100"/>
</dbReference>
<sequence length="138" mass="14200">RRHPKEAPPSSAPPPAPALQPLGAVPVPGSRLHATAPVAASPVFIPSDDVDISDAGFSSITAPALRLHSTLPSGAGSGLPPPGRGGSSFFFQTPVCNGPPIILFRFFWTAPSTRSPRCCSRAHIAALTNGVFVYQGPV</sequence>
<reference evidence="2" key="2">
    <citation type="submission" date="2019-07" db="EMBL/GenBank/DDBJ databases">
        <authorList>
            <person name="Seetharam A."/>
            <person name="Woodhouse M."/>
            <person name="Cannon E."/>
        </authorList>
    </citation>
    <scope>NUCLEOTIDE SEQUENCE [LARGE SCALE GENOMIC DNA]</scope>
    <source>
        <strain evidence="2">cv. B73</strain>
    </source>
</reference>
<reference evidence="3" key="1">
    <citation type="journal article" date="2009" name="Science">
        <title>The B73 maize genome: complexity, diversity, and dynamics.</title>
        <authorList>
            <person name="Schnable P.S."/>
            <person name="Ware D."/>
            <person name="Fulton R.S."/>
            <person name="Stein J.C."/>
            <person name="Wei F."/>
            <person name="Pasternak S."/>
            <person name="Liang C."/>
            <person name="Zhang J."/>
            <person name="Fulton L."/>
            <person name="Graves T.A."/>
            <person name="Minx P."/>
            <person name="Reily A.D."/>
            <person name="Courtney L."/>
            <person name="Kruchowski S.S."/>
            <person name="Tomlinson C."/>
            <person name="Strong C."/>
            <person name="Delehaunty K."/>
            <person name="Fronick C."/>
            <person name="Courtney B."/>
            <person name="Rock S.M."/>
            <person name="Belter E."/>
            <person name="Du F."/>
            <person name="Kim K."/>
            <person name="Abbott R.M."/>
            <person name="Cotton M."/>
            <person name="Levy A."/>
            <person name="Marchetto P."/>
            <person name="Ochoa K."/>
            <person name="Jackson S.M."/>
            <person name="Gillam B."/>
            <person name="Chen W."/>
            <person name="Yan L."/>
            <person name="Higginbotham J."/>
            <person name="Cardenas M."/>
            <person name="Waligorski J."/>
            <person name="Applebaum E."/>
            <person name="Phelps L."/>
            <person name="Falcone J."/>
            <person name="Kanchi K."/>
            <person name="Thane T."/>
            <person name="Scimone A."/>
            <person name="Thane N."/>
            <person name="Henke J."/>
            <person name="Wang T."/>
            <person name="Ruppert J."/>
            <person name="Shah N."/>
            <person name="Rotter K."/>
            <person name="Hodges J."/>
            <person name="Ingenthron E."/>
            <person name="Cordes M."/>
            <person name="Kohlberg S."/>
            <person name="Sgro J."/>
            <person name="Delgado B."/>
            <person name="Mead K."/>
            <person name="Chinwalla A."/>
            <person name="Leonard S."/>
            <person name="Crouse K."/>
            <person name="Collura K."/>
            <person name="Kudrna D."/>
            <person name="Currie J."/>
            <person name="He R."/>
            <person name="Angelova A."/>
            <person name="Rajasekar S."/>
            <person name="Mueller T."/>
            <person name="Lomeli R."/>
            <person name="Scara G."/>
            <person name="Ko A."/>
            <person name="Delaney K."/>
            <person name="Wissotski M."/>
            <person name="Lopez G."/>
            <person name="Campos D."/>
            <person name="Braidotti M."/>
            <person name="Ashley E."/>
            <person name="Golser W."/>
            <person name="Kim H."/>
            <person name="Lee S."/>
            <person name="Lin J."/>
            <person name="Dujmic Z."/>
            <person name="Kim W."/>
            <person name="Talag J."/>
            <person name="Zuccolo A."/>
            <person name="Fan C."/>
            <person name="Sebastian A."/>
            <person name="Kramer M."/>
            <person name="Spiegel L."/>
            <person name="Nascimento L."/>
            <person name="Zutavern T."/>
            <person name="Miller B."/>
            <person name="Ambroise C."/>
            <person name="Muller S."/>
            <person name="Spooner W."/>
            <person name="Narechania A."/>
            <person name="Ren L."/>
            <person name="Wei S."/>
            <person name="Kumari S."/>
            <person name="Faga B."/>
            <person name="Levy M.J."/>
            <person name="McMahan L."/>
            <person name="Van Buren P."/>
            <person name="Vaughn M.W."/>
            <person name="Ying K."/>
            <person name="Yeh C.-T."/>
            <person name="Emrich S.J."/>
            <person name="Jia Y."/>
            <person name="Kalyanaraman A."/>
            <person name="Hsia A.-P."/>
            <person name="Barbazuk W.B."/>
            <person name="Baucom R.S."/>
            <person name="Brutnell T.P."/>
            <person name="Carpita N.C."/>
            <person name="Chaparro C."/>
            <person name="Chia J.-M."/>
            <person name="Deragon J.-M."/>
            <person name="Estill J.C."/>
            <person name="Fu Y."/>
            <person name="Jeddeloh J.A."/>
            <person name="Han Y."/>
            <person name="Lee H."/>
            <person name="Li P."/>
            <person name="Lisch D.R."/>
            <person name="Liu S."/>
            <person name="Liu Z."/>
            <person name="Nagel D.H."/>
            <person name="McCann M.C."/>
            <person name="SanMiguel P."/>
            <person name="Myers A.M."/>
            <person name="Nettleton D."/>
            <person name="Nguyen J."/>
            <person name="Penning B.W."/>
            <person name="Ponnala L."/>
            <person name="Schneider K.L."/>
            <person name="Schwartz D.C."/>
            <person name="Sharma A."/>
            <person name="Soderlund C."/>
            <person name="Springer N.M."/>
            <person name="Sun Q."/>
            <person name="Wang H."/>
            <person name="Waterman M."/>
            <person name="Westerman R."/>
            <person name="Wolfgruber T.K."/>
            <person name="Yang L."/>
            <person name="Yu Y."/>
            <person name="Zhang L."/>
            <person name="Zhou S."/>
            <person name="Zhu Q."/>
            <person name="Bennetzen J.L."/>
            <person name="Dawe R.K."/>
            <person name="Jiang J."/>
            <person name="Jiang N."/>
            <person name="Presting G.G."/>
            <person name="Wessler S.R."/>
            <person name="Aluru S."/>
            <person name="Martienssen R.A."/>
            <person name="Clifton S.W."/>
            <person name="McCombie W.R."/>
            <person name="Wing R.A."/>
            <person name="Wilson R.K."/>
        </authorList>
    </citation>
    <scope>NUCLEOTIDE SEQUENCE [LARGE SCALE GENOMIC DNA]</scope>
    <source>
        <strain evidence="3">cv. B73</strain>
    </source>
</reference>